<dbReference type="STRING" id="1294273.roselon_00321"/>
<dbReference type="PATRIC" id="fig|1294273.3.peg.314"/>
<dbReference type="InterPro" id="IPR036390">
    <property type="entry name" value="WH_DNA-bd_sf"/>
</dbReference>
<dbReference type="InterPro" id="IPR008920">
    <property type="entry name" value="TF_FadR/GntR_C"/>
</dbReference>
<accession>W8RNP5</accession>
<dbReference type="HOGENOM" id="CLU_017584_9_5_5"/>
<dbReference type="PANTHER" id="PTHR43537">
    <property type="entry name" value="TRANSCRIPTIONAL REGULATOR, GNTR FAMILY"/>
    <property type="match status" value="1"/>
</dbReference>
<gene>
    <name evidence="5" type="ORF">roselon_00321</name>
</gene>
<keyword evidence="2" id="KW-0238">DNA-binding</keyword>
<dbReference type="InterPro" id="IPR036388">
    <property type="entry name" value="WH-like_DNA-bd_sf"/>
</dbReference>
<sequence>MLEKTPVTNDNASRARAQIRDLIRNGDVARDGKLPPERDLCARFDISRRAVRRALDSLEAEGLIWRHQGKGTFVGERPDPKGHLAAAIAPQTDPMTVMEARLAIEPELAALCARRATADDVARMRDLASRTSQAADRDAAELWDGSLHRYIARIADNAILHTAFSLINEVRGEQRWQTEREMARSPALRAEYDKQHASIIDAIHLRDEDLARQAMRAHLTELRMNLERVRKGGSE</sequence>
<dbReference type="PANTHER" id="PTHR43537:SF5">
    <property type="entry name" value="UXU OPERON TRANSCRIPTIONAL REGULATOR"/>
    <property type="match status" value="1"/>
</dbReference>
<dbReference type="SUPFAM" id="SSF46785">
    <property type="entry name" value="Winged helix' DNA-binding domain"/>
    <property type="match status" value="1"/>
</dbReference>
<reference evidence="5 6" key="1">
    <citation type="submission" date="2013-03" db="EMBL/GenBank/DDBJ databases">
        <authorList>
            <person name="Fiebig A."/>
            <person name="Goeker M."/>
            <person name="Klenk H.-P.P."/>
        </authorList>
    </citation>
    <scope>NUCLEOTIDE SEQUENCE [LARGE SCALE GENOMIC DNA]</scope>
    <source>
        <strain evidence="6">DSM 19469</strain>
    </source>
</reference>
<dbReference type="Pfam" id="PF00392">
    <property type="entry name" value="GntR"/>
    <property type="match status" value="1"/>
</dbReference>
<dbReference type="Gene3D" id="1.20.120.530">
    <property type="entry name" value="GntR ligand-binding domain-like"/>
    <property type="match status" value="1"/>
</dbReference>
<dbReference type="SUPFAM" id="SSF48008">
    <property type="entry name" value="GntR ligand-binding domain-like"/>
    <property type="match status" value="1"/>
</dbReference>
<evidence type="ECO:0000313" key="6">
    <source>
        <dbReference type="Proteomes" id="UP000019593"/>
    </source>
</evidence>
<keyword evidence="1" id="KW-0805">Transcription regulation</keyword>
<dbReference type="KEGG" id="red:roselon_00321"/>
<dbReference type="PRINTS" id="PR00035">
    <property type="entry name" value="HTHGNTR"/>
</dbReference>
<dbReference type="InterPro" id="IPR000524">
    <property type="entry name" value="Tscrpt_reg_HTH_GntR"/>
</dbReference>
<feature type="domain" description="HTH gntR-type" evidence="4">
    <location>
        <begin position="9"/>
        <end position="77"/>
    </location>
</feature>
<evidence type="ECO:0000259" key="4">
    <source>
        <dbReference type="PROSITE" id="PS50949"/>
    </source>
</evidence>
<name>W8RNP5_9RHOB</name>
<keyword evidence="3" id="KW-0804">Transcription</keyword>
<evidence type="ECO:0000256" key="2">
    <source>
        <dbReference type="ARBA" id="ARBA00023125"/>
    </source>
</evidence>
<evidence type="ECO:0000256" key="1">
    <source>
        <dbReference type="ARBA" id="ARBA00023015"/>
    </source>
</evidence>
<keyword evidence="6" id="KW-1185">Reference proteome</keyword>
<dbReference type="eggNOG" id="COG2186">
    <property type="taxonomic scope" value="Bacteria"/>
</dbReference>
<dbReference type="Gene3D" id="1.10.10.10">
    <property type="entry name" value="Winged helix-like DNA-binding domain superfamily/Winged helix DNA-binding domain"/>
    <property type="match status" value="1"/>
</dbReference>
<organism evidence="5 6">
    <name type="scientific">Roseicyclus elongatus DSM 19469</name>
    <dbReference type="NCBI Taxonomy" id="1294273"/>
    <lineage>
        <taxon>Bacteria</taxon>
        <taxon>Pseudomonadati</taxon>
        <taxon>Pseudomonadota</taxon>
        <taxon>Alphaproteobacteria</taxon>
        <taxon>Rhodobacterales</taxon>
        <taxon>Roseobacteraceae</taxon>
        <taxon>Roseicyclus</taxon>
    </lineage>
</organism>
<dbReference type="EMBL" id="CP004372">
    <property type="protein sequence ID" value="AHM02774.1"/>
    <property type="molecule type" value="Genomic_DNA"/>
</dbReference>
<dbReference type="PROSITE" id="PS50949">
    <property type="entry name" value="HTH_GNTR"/>
    <property type="match status" value="1"/>
</dbReference>
<dbReference type="GO" id="GO:0003677">
    <property type="term" value="F:DNA binding"/>
    <property type="evidence" value="ECO:0007669"/>
    <property type="project" value="UniProtKB-KW"/>
</dbReference>
<dbReference type="SMART" id="SM00345">
    <property type="entry name" value="HTH_GNTR"/>
    <property type="match status" value="1"/>
</dbReference>
<proteinExistence type="predicted"/>
<dbReference type="CDD" id="cd07377">
    <property type="entry name" value="WHTH_GntR"/>
    <property type="match status" value="1"/>
</dbReference>
<dbReference type="GO" id="GO:0003700">
    <property type="term" value="F:DNA-binding transcription factor activity"/>
    <property type="evidence" value="ECO:0007669"/>
    <property type="project" value="InterPro"/>
</dbReference>
<dbReference type="Proteomes" id="UP000019593">
    <property type="component" value="Chromosome"/>
</dbReference>
<dbReference type="InterPro" id="IPR011711">
    <property type="entry name" value="GntR_C"/>
</dbReference>
<dbReference type="RefSeq" id="WP_025310689.1">
    <property type="nucleotide sequence ID" value="NZ_CP004372.1"/>
</dbReference>
<dbReference type="Pfam" id="PF07729">
    <property type="entry name" value="FCD"/>
    <property type="match status" value="1"/>
</dbReference>
<dbReference type="SMART" id="SM00895">
    <property type="entry name" value="FCD"/>
    <property type="match status" value="1"/>
</dbReference>
<protein>
    <submittedName>
        <fullName evidence="5">Transcriptional regulator, GntR family</fullName>
    </submittedName>
</protein>
<evidence type="ECO:0000256" key="3">
    <source>
        <dbReference type="ARBA" id="ARBA00023163"/>
    </source>
</evidence>
<evidence type="ECO:0000313" key="5">
    <source>
        <dbReference type="EMBL" id="AHM02774.1"/>
    </source>
</evidence>
<dbReference type="AlphaFoldDB" id="W8RNP5"/>